<feature type="compositionally biased region" description="Polar residues" evidence="1">
    <location>
        <begin position="56"/>
        <end position="75"/>
    </location>
</feature>
<evidence type="ECO:0000256" key="1">
    <source>
        <dbReference type="SAM" id="MobiDB-lite"/>
    </source>
</evidence>
<dbReference type="AlphaFoldDB" id="A0A5C5V935"/>
<gene>
    <name evidence="2" type="ORF">Enr8_16490</name>
</gene>
<feature type="compositionally biased region" description="Low complexity" evidence="1">
    <location>
        <begin position="23"/>
        <end position="36"/>
    </location>
</feature>
<dbReference type="Pfam" id="PF12118">
    <property type="entry name" value="SprA-related"/>
    <property type="match status" value="1"/>
</dbReference>
<reference evidence="2 3" key="1">
    <citation type="submission" date="2019-02" db="EMBL/GenBank/DDBJ databases">
        <title>Deep-cultivation of Planctomycetes and their phenomic and genomic characterization uncovers novel biology.</title>
        <authorList>
            <person name="Wiegand S."/>
            <person name="Jogler M."/>
            <person name="Boedeker C."/>
            <person name="Pinto D."/>
            <person name="Vollmers J."/>
            <person name="Rivas-Marin E."/>
            <person name="Kohn T."/>
            <person name="Peeters S.H."/>
            <person name="Heuer A."/>
            <person name="Rast P."/>
            <person name="Oberbeckmann S."/>
            <person name="Bunk B."/>
            <person name="Jeske O."/>
            <person name="Meyerdierks A."/>
            <person name="Storesund J.E."/>
            <person name="Kallscheuer N."/>
            <person name="Luecker S."/>
            <person name="Lage O.M."/>
            <person name="Pohl T."/>
            <person name="Merkel B.J."/>
            <person name="Hornburger P."/>
            <person name="Mueller R.-W."/>
            <person name="Bruemmer F."/>
            <person name="Labrenz M."/>
            <person name="Spormann A.M."/>
            <person name="Op Den Camp H."/>
            <person name="Overmann J."/>
            <person name="Amann R."/>
            <person name="Jetten M.S.M."/>
            <person name="Mascher T."/>
            <person name="Medema M.H."/>
            <person name="Devos D.P."/>
            <person name="Kaster A.-K."/>
            <person name="Ovreas L."/>
            <person name="Rohde M."/>
            <person name="Galperin M.Y."/>
            <person name="Jogler C."/>
        </authorList>
    </citation>
    <scope>NUCLEOTIDE SEQUENCE [LARGE SCALE GENOMIC DNA]</scope>
    <source>
        <strain evidence="2 3">Enr8</strain>
    </source>
</reference>
<keyword evidence="3" id="KW-1185">Reference proteome</keyword>
<dbReference type="RefSeq" id="WP_146430319.1">
    <property type="nucleotide sequence ID" value="NZ_SJPF01000002.1"/>
</dbReference>
<dbReference type="EMBL" id="SJPF01000002">
    <property type="protein sequence ID" value="TWT34255.1"/>
    <property type="molecule type" value="Genomic_DNA"/>
</dbReference>
<evidence type="ECO:0000313" key="2">
    <source>
        <dbReference type="EMBL" id="TWT34255.1"/>
    </source>
</evidence>
<proteinExistence type="predicted"/>
<comment type="caution">
    <text evidence="2">The sequence shown here is derived from an EMBL/GenBank/DDBJ whole genome shotgun (WGS) entry which is preliminary data.</text>
</comment>
<feature type="region of interest" description="Disordered" evidence="1">
    <location>
        <begin position="1"/>
        <end position="88"/>
    </location>
</feature>
<evidence type="ECO:0000313" key="3">
    <source>
        <dbReference type="Proteomes" id="UP000318878"/>
    </source>
</evidence>
<dbReference type="Proteomes" id="UP000318878">
    <property type="component" value="Unassembled WGS sequence"/>
</dbReference>
<dbReference type="InterPro" id="IPR021973">
    <property type="entry name" value="SprA-related"/>
</dbReference>
<dbReference type="OrthoDB" id="292377at2"/>
<feature type="compositionally biased region" description="Low complexity" evidence="1">
    <location>
        <begin position="202"/>
        <end position="216"/>
    </location>
</feature>
<organism evidence="2 3">
    <name type="scientific">Blastopirellula retiformator</name>
    <dbReference type="NCBI Taxonomy" id="2527970"/>
    <lineage>
        <taxon>Bacteria</taxon>
        <taxon>Pseudomonadati</taxon>
        <taxon>Planctomycetota</taxon>
        <taxon>Planctomycetia</taxon>
        <taxon>Pirellulales</taxon>
        <taxon>Pirellulaceae</taxon>
        <taxon>Blastopirellula</taxon>
    </lineage>
</organism>
<protein>
    <submittedName>
        <fullName evidence="2">SprA-related family protein</fullName>
    </submittedName>
</protein>
<name>A0A5C5V935_9BACT</name>
<sequence>MHIQPLLLSSINSVGPALRSGGTSAPSKPAPTSKPSQPEDELTLSPEAEAAAAEETSGSSGLTELSPEETQQVQELKSRDREVRQHEQAHLAAAGGFALGGPTYTYQNGPDGQQYAIGGEVQIDTSPIEGDPEATIAKARIIRAAALAPAEPSSQDKAVAAAATQLMQSAQQELRERETNSDETEELDGEKLLSSVDVNADPPSSEGSALSSPSQPEAAAKSAVINYFLKEAEQAYSQSSPQSAGSLFLLA</sequence>
<feature type="region of interest" description="Disordered" evidence="1">
    <location>
        <begin position="169"/>
        <end position="216"/>
    </location>
</feature>
<accession>A0A5C5V935</accession>
<feature type="compositionally biased region" description="Basic and acidic residues" evidence="1">
    <location>
        <begin position="76"/>
        <end position="88"/>
    </location>
</feature>